<evidence type="ECO:0000313" key="10">
    <source>
        <dbReference type="Proteomes" id="UP000032680"/>
    </source>
</evidence>
<dbReference type="InterPro" id="IPR011006">
    <property type="entry name" value="CheY-like_superfamily"/>
</dbReference>
<keyword evidence="3 4" id="KW-0597">Phosphoprotein</keyword>
<dbReference type="AlphaFoldDB" id="A0A0D6P935"/>
<dbReference type="InterPro" id="IPR003594">
    <property type="entry name" value="HATPase_dom"/>
</dbReference>
<dbReference type="Gene3D" id="3.30.565.10">
    <property type="entry name" value="Histidine kinase-like ATPase, C-terminal domain"/>
    <property type="match status" value="1"/>
</dbReference>
<feature type="domain" description="PAC" evidence="8">
    <location>
        <begin position="248"/>
        <end position="303"/>
    </location>
</feature>
<comment type="caution">
    <text evidence="9">The sequence shown here is derived from an EMBL/GenBank/DDBJ whole genome shotgun (WGS) entry which is preliminary data.</text>
</comment>
<sequence>MCLHPDEHVDDPFLLAMGDSLTAGLVRAYDWAATALGPLRTWPQSLRTATGIVLHSPVPIVMLWGADGYMICNDAYSRFAGSRHPTLLGSRVREGWAEVADFNDHVMKVGLAGGTLAYRDQELTLWRHGVPEQVWMNLDYSPVFDEAGVPAGVIAIVVETTERVLADRHSAAEQLRLRAMFEQAPGFMALLEGPQHVFSLANSAYLRLVDQREFIGLPVRIALPELEGQGFLDLLDRCYATGEPFVGSEVKVALRSGPAGALVERFVDFVYQPIRDRNGDVTGLFLQGSDVSDRVRAAAALRESERRFREVADAAPVFIWAADASGARYWFNRPWLAFAGVDPETEVGEGWVARVHPDDRARYLAICGDARARRVPFRTDVRMRHYDGTYRVLDDTGVPRFAADGAFVGFIGYSVDVTASRRTEADLRALKNTLEARVEERTAELATANRRLIAQIEERHRVGMLLQHMQRLEAVGQITAGVAHDFNNLLTVILGSIDVIDRSLVRAGDDQRARDRLGYIKSAAERGANLIQQLLAFSRRQKPELRQLDLRDMIMGMRDLLTSSLGNGVRLETDLSAETGPVLVDPTQLELVILNLAINARDAMPEGGTLTIATSSVAVTDGRHRRGPPVGAYAVIAVIDTGCGMTPDLLARVPEPFFTTKPAGKGSGLGLAQVYDFARNAGGDVDIESSPGRGTTVRVYLPHGAVAPDARPHRAGGSARPAPSAPLGHLLLVDDDGAVRDVMAAMLEEIGCSVRTAGSGGAALDLLESSAAIDLLIVDYAMPGMNGVEVAREAAALRPALPVLFVSGYANAAGMASIDPARVVQKPFRDGDLAERVRALLQPENAL</sequence>
<dbReference type="SMART" id="SM00091">
    <property type="entry name" value="PAS"/>
    <property type="match status" value="2"/>
</dbReference>
<comment type="catalytic activity">
    <reaction evidence="1">
        <text>ATP + protein L-histidine = ADP + protein N-phospho-L-histidine.</text>
        <dbReference type="EC" id="2.7.13.3"/>
    </reaction>
</comment>
<keyword evidence="9" id="KW-0808">Transferase</keyword>
<dbReference type="SMART" id="SM00448">
    <property type="entry name" value="REC"/>
    <property type="match status" value="1"/>
</dbReference>
<feature type="domain" description="PAS" evidence="7">
    <location>
        <begin position="304"/>
        <end position="360"/>
    </location>
</feature>
<dbReference type="NCBIfam" id="TIGR00229">
    <property type="entry name" value="sensory_box"/>
    <property type="match status" value="1"/>
</dbReference>
<dbReference type="SUPFAM" id="SSF55785">
    <property type="entry name" value="PYP-like sensor domain (PAS domain)"/>
    <property type="match status" value="3"/>
</dbReference>
<proteinExistence type="predicted"/>
<dbReference type="Gene3D" id="1.10.287.130">
    <property type="match status" value="1"/>
</dbReference>
<dbReference type="InterPro" id="IPR013655">
    <property type="entry name" value="PAS_fold_3"/>
</dbReference>
<dbReference type="SUPFAM" id="SSF47384">
    <property type="entry name" value="Homodimeric domain of signal transducing histidine kinase"/>
    <property type="match status" value="1"/>
</dbReference>
<dbReference type="InterPro" id="IPR013656">
    <property type="entry name" value="PAS_4"/>
</dbReference>
<organism evidence="9 10">
    <name type="scientific">Acidisphaera rubrifaciens HS-AP3</name>
    <dbReference type="NCBI Taxonomy" id="1231350"/>
    <lineage>
        <taxon>Bacteria</taxon>
        <taxon>Pseudomonadati</taxon>
        <taxon>Pseudomonadota</taxon>
        <taxon>Alphaproteobacteria</taxon>
        <taxon>Acetobacterales</taxon>
        <taxon>Acetobacteraceae</taxon>
        <taxon>Acidisphaera</taxon>
    </lineage>
</organism>
<dbReference type="PROSITE" id="PS50112">
    <property type="entry name" value="PAS"/>
    <property type="match status" value="1"/>
</dbReference>
<dbReference type="InterPro" id="IPR001789">
    <property type="entry name" value="Sig_transdc_resp-reg_receiver"/>
</dbReference>
<feature type="domain" description="PAC" evidence="8">
    <location>
        <begin position="377"/>
        <end position="429"/>
    </location>
</feature>
<dbReference type="GO" id="GO:0000155">
    <property type="term" value="F:phosphorelay sensor kinase activity"/>
    <property type="evidence" value="ECO:0007669"/>
    <property type="project" value="InterPro"/>
</dbReference>
<reference evidence="9 10" key="1">
    <citation type="submission" date="2012-11" db="EMBL/GenBank/DDBJ databases">
        <title>Whole genome sequence of Acidisphaera rubrifaciens HS-AP3.</title>
        <authorList>
            <person name="Azuma Y."/>
            <person name="Higashiura N."/>
            <person name="Hirakawa H."/>
            <person name="Matsushita K."/>
        </authorList>
    </citation>
    <scope>NUCLEOTIDE SEQUENCE [LARGE SCALE GENOMIC DNA]</scope>
    <source>
        <strain evidence="9 10">HS-AP3</strain>
    </source>
</reference>
<keyword evidence="9" id="KW-0418">Kinase</keyword>
<dbReference type="CDD" id="cd00130">
    <property type="entry name" value="PAS"/>
    <property type="match status" value="1"/>
</dbReference>
<dbReference type="Pfam" id="PF08448">
    <property type="entry name" value="PAS_4"/>
    <property type="match status" value="2"/>
</dbReference>
<dbReference type="Pfam" id="PF02518">
    <property type="entry name" value="HATPase_c"/>
    <property type="match status" value="1"/>
</dbReference>
<name>A0A0D6P935_9PROT</name>
<dbReference type="InterPro" id="IPR000014">
    <property type="entry name" value="PAS"/>
</dbReference>
<evidence type="ECO:0000259" key="8">
    <source>
        <dbReference type="PROSITE" id="PS50113"/>
    </source>
</evidence>
<feature type="modified residue" description="4-aspartylphosphate" evidence="4">
    <location>
        <position position="779"/>
    </location>
</feature>
<evidence type="ECO:0000313" key="9">
    <source>
        <dbReference type="EMBL" id="GAN77379.1"/>
    </source>
</evidence>
<dbReference type="Gene3D" id="3.30.450.20">
    <property type="entry name" value="PAS domain"/>
    <property type="match status" value="3"/>
</dbReference>
<evidence type="ECO:0000259" key="7">
    <source>
        <dbReference type="PROSITE" id="PS50112"/>
    </source>
</evidence>
<dbReference type="InterPro" id="IPR036890">
    <property type="entry name" value="HATPase_C_sf"/>
</dbReference>
<dbReference type="InterPro" id="IPR035965">
    <property type="entry name" value="PAS-like_dom_sf"/>
</dbReference>
<evidence type="ECO:0000256" key="2">
    <source>
        <dbReference type="ARBA" id="ARBA00012438"/>
    </source>
</evidence>
<dbReference type="InterPro" id="IPR005467">
    <property type="entry name" value="His_kinase_dom"/>
</dbReference>
<dbReference type="SMART" id="SM00086">
    <property type="entry name" value="PAC"/>
    <property type="match status" value="3"/>
</dbReference>
<dbReference type="SUPFAM" id="SSF52172">
    <property type="entry name" value="CheY-like"/>
    <property type="match status" value="1"/>
</dbReference>
<dbReference type="Pfam" id="PF00072">
    <property type="entry name" value="Response_reg"/>
    <property type="match status" value="1"/>
</dbReference>
<keyword evidence="10" id="KW-1185">Reference proteome</keyword>
<accession>A0A0D6P935</accession>
<feature type="domain" description="Histidine kinase" evidence="5">
    <location>
        <begin position="481"/>
        <end position="705"/>
    </location>
</feature>
<dbReference type="InterPro" id="IPR004358">
    <property type="entry name" value="Sig_transdc_His_kin-like_C"/>
</dbReference>
<dbReference type="InterPro" id="IPR000700">
    <property type="entry name" value="PAS-assoc_C"/>
</dbReference>
<dbReference type="SUPFAM" id="SSF55874">
    <property type="entry name" value="ATPase domain of HSP90 chaperone/DNA topoisomerase II/histidine kinase"/>
    <property type="match status" value="1"/>
</dbReference>
<dbReference type="Pfam" id="PF08447">
    <property type="entry name" value="PAS_3"/>
    <property type="match status" value="1"/>
</dbReference>
<dbReference type="Gene3D" id="3.40.50.2300">
    <property type="match status" value="1"/>
</dbReference>
<gene>
    <name evidence="9" type="ORF">Asru_0295_07</name>
</gene>
<protein>
    <recommendedName>
        <fullName evidence="2">histidine kinase</fullName>
        <ecNumber evidence="2">2.7.13.3</ecNumber>
    </recommendedName>
</protein>
<dbReference type="PROSITE" id="PS50110">
    <property type="entry name" value="RESPONSE_REGULATORY"/>
    <property type="match status" value="1"/>
</dbReference>
<feature type="domain" description="Response regulatory" evidence="6">
    <location>
        <begin position="729"/>
        <end position="841"/>
    </location>
</feature>
<dbReference type="SMART" id="SM00387">
    <property type="entry name" value="HATPase_c"/>
    <property type="match status" value="1"/>
</dbReference>
<evidence type="ECO:0000256" key="3">
    <source>
        <dbReference type="ARBA" id="ARBA00022553"/>
    </source>
</evidence>
<dbReference type="PROSITE" id="PS50109">
    <property type="entry name" value="HIS_KIN"/>
    <property type="match status" value="1"/>
</dbReference>
<dbReference type="InterPro" id="IPR001610">
    <property type="entry name" value="PAC"/>
</dbReference>
<dbReference type="PROSITE" id="PS50113">
    <property type="entry name" value="PAC"/>
    <property type="match status" value="2"/>
</dbReference>
<dbReference type="PANTHER" id="PTHR43065:SF42">
    <property type="entry name" value="TWO-COMPONENT SENSOR PPRA"/>
    <property type="match status" value="1"/>
</dbReference>
<evidence type="ECO:0000256" key="1">
    <source>
        <dbReference type="ARBA" id="ARBA00000085"/>
    </source>
</evidence>
<dbReference type="SMART" id="SM00388">
    <property type="entry name" value="HisKA"/>
    <property type="match status" value="1"/>
</dbReference>
<evidence type="ECO:0000259" key="5">
    <source>
        <dbReference type="PROSITE" id="PS50109"/>
    </source>
</evidence>
<dbReference type="InterPro" id="IPR036097">
    <property type="entry name" value="HisK_dim/P_sf"/>
</dbReference>
<dbReference type="EC" id="2.7.13.3" evidence="2"/>
<evidence type="ECO:0000256" key="4">
    <source>
        <dbReference type="PROSITE-ProRule" id="PRU00169"/>
    </source>
</evidence>
<evidence type="ECO:0000259" key="6">
    <source>
        <dbReference type="PROSITE" id="PS50110"/>
    </source>
</evidence>
<dbReference type="Proteomes" id="UP000032680">
    <property type="component" value="Unassembled WGS sequence"/>
</dbReference>
<dbReference type="CDD" id="cd00082">
    <property type="entry name" value="HisKA"/>
    <property type="match status" value="1"/>
</dbReference>
<dbReference type="Pfam" id="PF00512">
    <property type="entry name" value="HisKA"/>
    <property type="match status" value="1"/>
</dbReference>
<dbReference type="EMBL" id="BANB01000295">
    <property type="protein sequence ID" value="GAN77379.1"/>
    <property type="molecule type" value="Genomic_DNA"/>
</dbReference>
<dbReference type="PRINTS" id="PR00344">
    <property type="entry name" value="BCTRLSENSOR"/>
</dbReference>
<dbReference type="InterPro" id="IPR003661">
    <property type="entry name" value="HisK_dim/P_dom"/>
</dbReference>
<dbReference type="PANTHER" id="PTHR43065">
    <property type="entry name" value="SENSOR HISTIDINE KINASE"/>
    <property type="match status" value="1"/>
</dbReference>